<evidence type="ECO:0000313" key="1">
    <source>
        <dbReference type="EMBL" id="KII60772.1"/>
    </source>
</evidence>
<protein>
    <submittedName>
        <fullName evidence="1">Uncharacterized protein</fullName>
    </submittedName>
</protein>
<dbReference type="AlphaFoldDB" id="A0A0C2IVA4"/>
<sequence>MTVSNIRLVKSGVACFFQLLVLIVHTERKIKLNEDRLNVLMIGNIGLSESESYIKKGLVDTERASQPFHLGVNPGNNVYPHGSTAKDFQKMWEVFGMSFPTNLFNFDFLTVLGPRDYDGDMYT</sequence>
<proteinExistence type="predicted"/>
<comment type="caution">
    <text evidence="1">The sequence shown here is derived from an EMBL/GenBank/DDBJ whole genome shotgun (WGS) entry which is preliminary data.</text>
</comment>
<organism evidence="1 2">
    <name type="scientific">Thelohanellus kitauei</name>
    <name type="common">Myxosporean</name>
    <dbReference type="NCBI Taxonomy" id="669202"/>
    <lineage>
        <taxon>Eukaryota</taxon>
        <taxon>Metazoa</taxon>
        <taxon>Cnidaria</taxon>
        <taxon>Myxozoa</taxon>
        <taxon>Myxosporea</taxon>
        <taxon>Bivalvulida</taxon>
        <taxon>Platysporina</taxon>
        <taxon>Myxobolidae</taxon>
        <taxon>Thelohanellus</taxon>
    </lineage>
</organism>
<dbReference type="Proteomes" id="UP000031668">
    <property type="component" value="Unassembled WGS sequence"/>
</dbReference>
<evidence type="ECO:0000313" key="2">
    <source>
        <dbReference type="Proteomes" id="UP000031668"/>
    </source>
</evidence>
<reference evidence="1 2" key="1">
    <citation type="journal article" date="2014" name="Genome Biol. Evol.">
        <title>The genome of the myxosporean Thelohanellus kitauei shows adaptations to nutrient acquisition within its fish host.</title>
        <authorList>
            <person name="Yang Y."/>
            <person name="Xiong J."/>
            <person name="Zhou Z."/>
            <person name="Huo F."/>
            <person name="Miao W."/>
            <person name="Ran C."/>
            <person name="Liu Y."/>
            <person name="Zhang J."/>
            <person name="Feng J."/>
            <person name="Wang M."/>
            <person name="Wang M."/>
            <person name="Wang L."/>
            <person name="Yao B."/>
        </authorList>
    </citation>
    <scope>NUCLEOTIDE SEQUENCE [LARGE SCALE GENOMIC DNA]</scope>
    <source>
        <strain evidence="1">Wuqing</strain>
    </source>
</reference>
<accession>A0A0C2IVA4</accession>
<name>A0A0C2IVA4_THEKT</name>
<gene>
    <name evidence="1" type="ORF">RF11_15558</name>
</gene>
<dbReference type="EMBL" id="JWZT01005443">
    <property type="protein sequence ID" value="KII60772.1"/>
    <property type="molecule type" value="Genomic_DNA"/>
</dbReference>
<keyword evidence="2" id="KW-1185">Reference proteome</keyword>